<feature type="region of interest" description="Disordered" evidence="1">
    <location>
        <begin position="434"/>
        <end position="481"/>
    </location>
</feature>
<dbReference type="Gene3D" id="3.30.160.60">
    <property type="entry name" value="Classic Zinc Finger"/>
    <property type="match status" value="1"/>
</dbReference>
<feature type="compositionally biased region" description="Basic and acidic residues" evidence="1">
    <location>
        <begin position="466"/>
        <end position="477"/>
    </location>
</feature>
<accession>A0AAV1BXP1</accession>
<feature type="compositionally biased region" description="Pro residues" evidence="1">
    <location>
        <begin position="10"/>
        <end position="24"/>
    </location>
</feature>
<evidence type="ECO:0000313" key="3">
    <source>
        <dbReference type="Proteomes" id="UP001161247"/>
    </source>
</evidence>
<feature type="compositionally biased region" description="Polar residues" evidence="1">
    <location>
        <begin position="190"/>
        <end position="210"/>
    </location>
</feature>
<organism evidence="2 3">
    <name type="scientific">Oldenlandia corymbosa var. corymbosa</name>
    <dbReference type="NCBI Taxonomy" id="529605"/>
    <lineage>
        <taxon>Eukaryota</taxon>
        <taxon>Viridiplantae</taxon>
        <taxon>Streptophyta</taxon>
        <taxon>Embryophyta</taxon>
        <taxon>Tracheophyta</taxon>
        <taxon>Spermatophyta</taxon>
        <taxon>Magnoliopsida</taxon>
        <taxon>eudicotyledons</taxon>
        <taxon>Gunneridae</taxon>
        <taxon>Pentapetalae</taxon>
        <taxon>asterids</taxon>
        <taxon>lamiids</taxon>
        <taxon>Gentianales</taxon>
        <taxon>Rubiaceae</taxon>
        <taxon>Rubioideae</taxon>
        <taxon>Spermacoceae</taxon>
        <taxon>Hedyotis-Oldenlandia complex</taxon>
        <taxon>Oldenlandia</taxon>
    </lineage>
</organism>
<protein>
    <submittedName>
        <fullName evidence="2">OLC1v1022348C1</fullName>
    </submittedName>
</protein>
<evidence type="ECO:0000313" key="2">
    <source>
        <dbReference type="EMBL" id="CAI9088105.1"/>
    </source>
</evidence>
<feature type="compositionally biased region" description="Basic residues" evidence="1">
    <location>
        <begin position="434"/>
        <end position="451"/>
    </location>
</feature>
<feature type="compositionally biased region" description="Low complexity" evidence="1">
    <location>
        <begin position="30"/>
        <end position="43"/>
    </location>
</feature>
<dbReference type="PANTHER" id="PTHR35767:SF1">
    <property type="entry name" value="HAPLESS PROTEIN"/>
    <property type="match status" value="1"/>
</dbReference>
<feature type="region of interest" description="Disordered" evidence="1">
    <location>
        <begin position="755"/>
        <end position="787"/>
    </location>
</feature>
<feature type="region of interest" description="Disordered" evidence="1">
    <location>
        <begin position="190"/>
        <end position="222"/>
    </location>
</feature>
<feature type="region of interest" description="Disordered" evidence="1">
    <location>
        <begin position="878"/>
        <end position="926"/>
    </location>
</feature>
<dbReference type="EMBL" id="OX459118">
    <property type="protein sequence ID" value="CAI9088105.1"/>
    <property type="molecule type" value="Genomic_DNA"/>
</dbReference>
<feature type="compositionally biased region" description="Polar residues" evidence="1">
    <location>
        <begin position="452"/>
        <end position="465"/>
    </location>
</feature>
<keyword evidence="3" id="KW-1185">Reference proteome</keyword>
<sequence>MLLSNLENPLQPPKDPPCCPPPPQISELINSSTNSNSPSGGRSSSDDVDGDDNNNNNQLQLVDLFKSDHHPPPKFSIRDYVFNTRSKDIENNWPFSEENLQLCLKHGLKDLLPPFQSPHSVRKPSSLCNSKTHNQNDHGVLVDYSHNNHAGCSNQNIAVGDCSQTNPKGFQSEGGSKEFPSTIITSQTCSEITSVPTNRSPEFGTDNFQELSPPRAKKTGVVSKSQVQVKKCRLVVKLGNNSSNLTTKEDGLMVSEVAAMASSKVCPVCKTFSSSSNTTLNAHIDQCLSGESTATKCSLDAKVIKHKIKPRKIKSMVDIYATALHCTLEELDRRNGTNWANTKSSLPAQENEAGSSTADQKKKQARWLSSPANSLEENPPDEGAVYIDANGTKVRILSKPADPSLVLKAVDGDKVPPKKFVNRDKVSKFLLSKKKKQNQVQKRHKLVKHGKMSSTFRPHLTSSKINDNHDRNSSREENLEEEACITRHFKSPTEVEFNRRPDVVCGWVCSKRTGLTKRSNGRDERDLVVETDRLSLGNSNVQNSCGSGRRTSHAFETSLPRNSKQIEKLAYDPCDDEYREMPVRKRSRVDVVESPVSFGKEKVLNVKQARKDKSRNGEDCLSSVCKRKVQVYADEDRNVDRVVVDPKNSCGQDMHSAKGKMFSSLRNKSFSGQESKPDKMNFKRKFLAFKKSSGVGYDHDRIGRTHGMVSVDGVRNLKARKSWGEGVSAGKTAPRRLKTLYSAFMSYDAEEQDGSFVHGSSSESRSHHVESAGMNTDTSDEEDFEMETPSGDAFMNFRDQLASSSDLGCNSRRFSDEALEFEDEPPACSAEPLFNDGEGMFCAGAEAVPENMNVVAELESSGTHGNYFVDVDPIPIPGPPGSFLPSPGHMDSEDLPGNSSLTSSRIQSSDDRQELVDQSSDSPVSAISAISSSTLAKSDSKSSGTMMVGCPGQALDGLGNGNVESSSPVLVDNTSTAGGAERTVLGKYHEISLSNNEKVVYEFKDHHPPCCCSRKEGYSQNISLNYEESQLLKRRTMTAADVMAATRKEVTCDRPEMLSANGCNPGDRAAIQRIAADSSLLRFPIGDAGCEPNSPAAPSPVLRLMGKNLMVVNKDDQSVVSSQMKLSQLSPIIGHSNPGHVLPVSGVPIISQAPYSLEPAARSNNAMQRSEWSDGRYTGRENVWTASQMLPVTSPTVFSSRGAVLGGLAGSSSMHPEYIHGYNLSATEQRHPTVNGMVKPSANFDADEHCSSPPSLRWRNTANGAPVNNAAKEIIVIDDSPENDHLGSMPARTAHGQGPIQDANLACGSRSRAISLYGYPQYGSAATYSTGSPVDASFRMQTNNVINVNGSSPGKWMNWGAAAEGSSAMHQSPLMTTTPSSAAAQLRPKFYNYSNLK</sequence>
<feature type="region of interest" description="Disordered" evidence="1">
    <location>
        <begin position="538"/>
        <end position="557"/>
    </location>
</feature>
<name>A0AAV1BXP1_OLDCO</name>
<dbReference type="PANTHER" id="PTHR35767">
    <property type="entry name" value="HAPLESS PROTEIN"/>
    <property type="match status" value="1"/>
</dbReference>
<evidence type="ECO:0000256" key="1">
    <source>
        <dbReference type="SAM" id="MobiDB-lite"/>
    </source>
</evidence>
<gene>
    <name evidence="2" type="ORF">OLC1_LOCUS754</name>
</gene>
<feature type="region of interest" description="Disordered" evidence="1">
    <location>
        <begin position="339"/>
        <end position="384"/>
    </location>
</feature>
<feature type="compositionally biased region" description="Polar residues" evidence="1">
    <location>
        <begin position="897"/>
        <end position="907"/>
    </location>
</feature>
<feature type="region of interest" description="Disordered" evidence="1">
    <location>
        <begin position="1"/>
        <end position="57"/>
    </location>
</feature>
<proteinExistence type="predicted"/>
<dbReference type="Proteomes" id="UP001161247">
    <property type="component" value="Chromosome 1"/>
</dbReference>
<feature type="compositionally biased region" description="Polar residues" evidence="1">
    <location>
        <begin position="339"/>
        <end position="358"/>
    </location>
</feature>
<reference evidence="2" key="1">
    <citation type="submission" date="2023-03" db="EMBL/GenBank/DDBJ databases">
        <authorList>
            <person name="Julca I."/>
        </authorList>
    </citation>
    <scope>NUCLEOTIDE SEQUENCE</scope>
</reference>